<dbReference type="Gene3D" id="3.40.710.10">
    <property type="entry name" value="DD-peptidase/beta-lactamase superfamily"/>
    <property type="match status" value="1"/>
</dbReference>
<dbReference type="PANTHER" id="PTHR46825:SF9">
    <property type="entry name" value="BETA-LACTAMASE-RELATED DOMAIN-CONTAINING PROTEIN"/>
    <property type="match status" value="1"/>
</dbReference>
<dbReference type="InterPro" id="IPR050491">
    <property type="entry name" value="AmpC-like"/>
</dbReference>
<feature type="domain" description="Beta-lactamase-related" evidence="1">
    <location>
        <begin position="9"/>
        <end position="325"/>
    </location>
</feature>
<dbReference type="RefSeq" id="WP_076757600.1">
    <property type="nucleotide sequence ID" value="NZ_FTPL01000002.1"/>
</dbReference>
<evidence type="ECO:0000259" key="1">
    <source>
        <dbReference type="Pfam" id="PF00144"/>
    </source>
</evidence>
<keyword evidence="3" id="KW-1185">Reference proteome</keyword>
<organism evidence="2 3">
    <name type="scientific">Edaphobacillus lindanitolerans</name>
    <dbReference type="NCBI Taxonomy" id="550447"/>
    <lineage>
        <taxon>Bacteria</taxon>
        <taxon>Bacillati</taxon>
        <taxon>Bacillota</taxon>
        <taxon>Bacilli</taxon>
        <taxon>Bacillales</taxon>
        <taxon>Bacillaceae</taxon>
        <taxon>Edaphobacillus</taxon>
    </lineage>
</organism>
<dbReference type="Pfam" id="PF00144">
    <property type="entry name" value="Beta-lactamase"/>
    <property type="match status" value="1"/>
</dbReference>
<dbReference type="PANTHER" id="PTHR46825">
    <property type="entry name" value="D-ALANYL-D-ALANINE-CARBOXYPEPTIDASE/ENDOPEPTIDASE AMPH"/>
    <property type="match status" value="1"/>
</dbReference>
<evidence type="ECO:0000313" key="2">
    <source>
        <dbReference type="EMBL" id="SIT80420.1"/>
    </source>
</evidence>
<dbReference type="Proteomes" id="UP000187550">
    <property type="component" value="Unassembled WGS sequence"/>
</dbReference>
<sequence length="433" mass="47686">MDQHKIRTFAEAQRKTERSPGLAVAFMENGDLYEAGTGTVQADGSLEVTPDTIFGTASVTKSFTALAVMILQAEGKLSVRDPVVSHLPELEAVKGIRRSEIRHLLSHTASLPPLERKEEIASFPEHFEYLKSADFLPLGEPGERLSYSNDAFLLLGAVIGWVSGMDYRTFIRERILEPAGMTRTTFDPPGQGEAGNVAVQYVEENGRLKAVDWPVLGNYAVGGGIRSTVRDLMKYLRLYVDEAYREEVLGIRLDVSEMWRNVHPVNRSTGYGYGLSASPGFHGTLFIHHGGSQPGVSSAVGFLPEKNMAAVVLSNKSDLAADRILRGMLNIGLGFKSGEDPFPEPQYEMDPEDFSAFEGIYRNDEDPDGFEIRCHDDGPVLVTPASMDALRASGPRTLVNIRTGKPVQFTFDERGAESAFSGMRIYFRDGQRN</sequence>
<dbReference type="STRING" id="550447.SAMN05428946_1315"/>
<proteinExistence type="predicted"/>
<reference evidence="3" key="1">
    <citation type="submission" date="2017-01" db="EMBL/GenBank/DDBJ databases">
        <authorList>
            <person name="Varghese N."/>
            <person name="Submissions S."/>
        </authorList>
    </citation>
    <scope>NUCLEOTIDE SEQUENCE [LARGE SCALE GENOMIC DNA]</scope>
    <source>
        <strain evidence="3">MNA4</strain>
    </source>
</reference>
<dbReference type="EMBL" id="FTPL01000002">
    <property type="protein sequence ID" value="SIT80420.1"/>
    <property type="molecule type" value="Genomic_DNA"/>
</dbReference>
<dbReference type="InterPro" id="IPR001466">
    <property type="entry name" value="Beta-lactam-related"/>
</dbReference>
<protein>
    <submittedName>
        <fullName evidence="2">CubicO group peptidase, beta-lactamase class C family</fullName>
    </submittedName>
</protein>
<name>A0A1U7PJ56_9BACI</name>
<dbReference type="OrthoDB" id="9803467at2"/>
<evidence type="ECO:0000313" key="3">
    <source>
        <dbReference type="Proteomes" id="UP000187550"/>
    </source>
</evidence>
<accession>A0A1U7PJ56</accession>
<gene>
    <name evidence="2" type="ORF">SAMN05428946_1315</name>
</gene>
<dbReference type="AlphaFoldDB" id="A0A1U7PJ56"/>
<dbReference type="SUPFAM" id="SSF56601">
    <property type="entry name" value="beta-lactamase/transpeptidase-like"/>
    <property type="match status" value="1"/>
</dbReference>
<dbReference type="InterPro" id="IPR012338">
    <property type="entry name" value="Beta-lactam/transpept-like"/>
</dbReference>